<dbReference type="EMBL" id="JYFC01000001">
    <property type="protein sequence ID" value="KJC65466.1"/>
    <property type="molecule type" value="Genomic_DNA"/>
</dbReference>
<proteinExistence type="predicted"/>
<protein>
    <recommendedName>
        <fullName evidence="5">HIRAN domain-containing protein</fullName>
    </recommendedName>
</protein>
<dbReference type="RefSeq" id="WP_044438582.1">
    <property type="nucleotide sequence ID" value="NZ_FUYG01000002.1"/>
</dbReference>
<gene>
    <name evidence="2" type="ORF">SAMN06295879_0833</name>
    <name evidence="1" type="ORF">TZ00_00920</name>
</gene>
<reference evidence="1" key="2">
    <citation type="submission" date="2015-02" db="EMBL/GenBank/DDBJ databases">
        <authorList>
            <person name="Vasilyev I.Y."/>
            <person name="Siniagina M.N."/>
            <person name="Malanin S.Y."/>
            <person name="Boulygina E.A."/>
            <person name="Grygoryeva T.V."/>
            <person name="Yarullina D.R."/>
            <person name="Ilinskaya O.N."/>
        </authorList>
    </citation>
    <scope>NUCLEOTIDE SEQUENCE</scope>
    <source>
        <strain evidence="1">VKM Ac-1804</strain>
    </source>
</reference>
<evidence type="ECO:0000313" key="1">
    <source>
        <dbReference type="EMBL" id="KJC65466.1"/>
    </source>
</evidence>
<evidence type="ECO:0000313" key="3">
    <source>
        <dbReference type="Proteomes" id="UP000032503"/>
    </source>
</evidence>
<reference evidence="2" key="4">
    <citation type="submission" date="2017-02" db="EMBL/GenBank/DDBJ databases">
        <authorList>
            <person name="Peterson S.W."/>
        </authorList>
    </citation>
    <scope>NUCLEOTIDE SEQUENCE [LARGE SCALE GENOMIC DNA]</scope>
    <source>
        <strain evidence="2">VKM Ac-2052</strain>
    </source>
</reference>
<keyword evidence="3" id="KW-1185">Reference proteome</keyword>
<reference evidence="1 3" key="1">
    <citation type="journal article" date="2001" name="Int. J. Syst. Evol. Microbiol.">
        <title>Agreia bicolorata gen. nov., sp. nov., to accommodate actinobacteria isolated from narrow reed grass infected by the nematode Heteroanguina graminophila.</title>
        <authorList>
            <person name="Evtushenko L.I."/>
            <person name="Dorofeeva L.V."/>
            <person name="Dobrovolskaya T.G."/>
            <person name="Streshinskaya G.M."/>
            <person name="Subbotin S.A."/>
            <person name="Tiedje J.M."/>
        </authorList>
    </citation>
    <scope>NUCLEOTIDE SEQUENCE [LARGE SCALE GENOMIC DNA]</scope>
    <source>
        <strain evidence="1 3">VKM Ac-1804</strain>
    </source>
</reference>
<evidence type="ECO:0000313" key="2">
    <source>
        <dbReference type="EMBL" id="SKA85804.1"/>
    </source>
</evidence>
<dbReference type="Proteomes" id="UP000032503">
    <property type="component" value="Unassembled WGS sequence"/>
</dbReference>
<dbReference type="AlphaFoldDB" id="A0A1T4X871"/>
<evidence type="ECO:0008006" key="5">
    <source>
        <dbReference type="Google" id="ProtNLM"/>
    </source>
</evidence>
<dbReference type="EMBL" id="FUYG01000002">
    <property type="protein sequence ID" value="SKA85804.1"/>
    <property type="molecule type" value="Genomic_DNA"/>
</dbReference>
<evidence type="ECO:0000313" key="4">
    <source>
        <dbReference type="Proteomes" id="UP000189735"/>
    </source>
</evidence>
<organism evidence="2 4">
    <name type="scientific">Agreia bicolorata</name>
    <dbReference type="NCBI Taxonomy" id="110935"/>
    <lineage>
        <taxon>Bacteria</taxon>
        <taxon>Bacillati</taxon>
        <taxon>Actinomycetota</taxon>
        <taxon>Actinomycetes</taxon>
        <taxon>Micrococcales</taxon>
        <taxon>Microbacteriaceae</taxon>
        <taxon>Agreia</taxon>
    </lineage>
</organism>
<name>A0A1T4X871_9MICO</name>
<accession>A0A1T4X871</accession>
<sequence>MRFFSFGRVNNPELAKTDQGSGSLDDYLYDLMPRNQRVRIQLADSDPCQDALRTVIEQGVTETEAFITRRSAADERTDAPTPVRLFVNQRPTPVVGFVPRGLEAPVEAALGRLVDSGKSTRIQATVRETKNGLRVELAIGLTR</sequence>
<dbReference type="Proteomes" id="UP000189735">
    <property type="component" value="Unassembled WGS sequence"/>
</dbReference>
<reference evidence="4" key="3">
    <citation type="submission" date="2017-02" db="EMBL/GenBank/DDBJ databases">
        <authorList>
            <person name="Varghese N."/>
            <person name="Submissions S."/>
        </authorList>
    </citation>
    <scope>NUCLEOTIDE SEQUENCE [LARGE SCALE GENOMIC DNA]</scope>
    <source>
        <strain evidence="4">VKM Ac-2052</strain>
    </source>
</reference>